<dbReference type="EMBL" id="MN740760">
    <property type="protein sequence ID" value="QHS81875.1"/>
    <property type="molecule type" value="Genomic_DNA"/>
</dbReference>
<dbReference type="InterPro" id="IPR036278">
    <property type="entry name" value="Sialidase_sf"/>
</dbReference>
<dbReference type="Gene3D" id="2.130.10.10">
    <property type="entry name" value="YVTN repeat-like/Quinoprotein amine dehydrogenase"/>
    <property type="match status" value="1"/>
</dbReference>
<accession>A0A6C0ARH9</accession>
<name>A0A6C0ARH9_9ZZZZ</name>
<organism evidence="1">
    <name type="scientific">viral metagenome</name>
    <dbReference type="NCBI Taxonomy" id="1070528"/>
    <lineage>
        <taxon>unclassified sequences</taxon>
        <taxon>metagenomes</taxon>
        <taxon>organismal metagenomes</taxon>
    </lineage>
</organism>
<evidence type="ECO:0000313" key="1">
    <source>
        <dbReference type="EMBL" id="QHS81875.1"/>
    </source>
</evidence>
<proteinExistence type="predicted"/>
<dbReference type="InterPro" id="IPR015943">
    <property type="entry name" value="WD40/YVTN_repeat-like_dom_sf"/>
</dbReference>
<protein>
    <submittedName>
        <fullName evidence="1">Uncharacterized protein</fullName>
    </submittedName>
</protein>
<dbReference type="SUPFAM" id="SSF50939">
    <property type="entry name" value="Sialidases"/>
    <property type="match status" value="1"/>
</dbReference>
<sequence>MSSITLVHSVSNPAPSSCSGVASSSNGQILYGSFQQEVGYDFYTSTNGGVSWSALSGTSPGLNGRYTDITCNSTGSILYTPWQGAGFYQSTNSGSTWTDITNTLGNGEDGGNIVGVATDSTGTKLIVCTVDYIYISSDSGATWTSSTFSPSTVYRVACSSDFTVRFAIIGTNIKFSTDPANLTWTTLPGNITANWSSLTCSADGTKVFATDNASNLYYFSRGVPVTLIPAPSSIGVISSYSNGLGLVSSGGGLFTTYSLTYTPPPCFKDDSQILCFKDGKEVYRKVQDIRKGDLVKTLRHGYLAVDMIGTTKLSNSKANHEEHRLYRCSKEKYPELTEDLIITGHHSILVSNITDDQREKLIKIMGKIYITDNRYRLVACVDERAVPFEEEGVFNIWHIALENDDYYSNYGIYANGLLVETCSKRYLKEISGMTLL</sequence>
<dbReference type="AlphaFoldDB" id="A0A6C0ARH9"/>
<reference evidence="1" key="1">
    <citation type="journal article" date="2020" name="Nature">
        <title>Giant virus diversity and host interactions through global metagenomics.</title>
        <authorList>
            <person name="Schulz F."/>
            <person name="Roux S."/>
            <person name="Paez-Espino D."/>
            <person name="Jungbluth S."/>
            <person name="Walsh D.A."/>
            <person name="Denef V.J."/>
            <person name="McMahon K.D."/>
            <person name="Konstantinidis K.T."/>
            <person name="Eloe-Fadrosh E.A."/>
            <person name="Kyrpides N.C."/>
            <person name="Woyke T."/>
        </authorList>
    </citation>
    <scope>NUCLEOTIDE SEQUENCE</scope>
    <source>
        <strain evidence="1">GVMAG-S-1101164-72</strain>
    </source>
</reference>